<keyword evidence="3" id="KW-1185">Reference proteome</keyword>
<dbReference type="AlphaFoldDB" id="A0A2K2DBI4"/>
<reference evidence="1 2" key="1">
    <citation type="journal article" date="2010" name="Nature">
        <title>Genome sequencing and analysis of the model grass Brachypodium distachyon.</title>
        <authorList>
            <consortium name="International Brachypodium Initiative"/>
        </authorList>
    </citation>
    <scope>NUCLEOTIDE SEQUENCE [LARGE SCALE GENOMIC DNA]</scope>
    <source>
        <strain evidence="1 2">Bd21</strain>
    </source>
</reference>
<dbReference type="EnsemblPlants" id="PNT71644">
    <property type="protein sequence ID" value="PNT71644"/>
    <property type="gene ID" value="BRADI_2g32969v3"/>
</dbReference>
<accession>A0A2K2DBI4</accession>
<dbReference type="Gramene" id="PNT71644">
    <property type="protein sequence ID" value="PNT71644"/>
    <property type="gene ID" value="BRADI_2g32969v3"/>
</dbReference>
<dbReference type="InParanoid" id="A0A2K2DBI4"/>
<sequence>MLPCYVAAIRRIPPFASPCSIFPLEKRKGNTLRAAAREQIGNRAPKSPDLPVTKLMQRETTRRHIYQQPNKAQAWANS</sequence>
<name>A0A2K2DBI4_BRADI</name>
<dbReference type="EMBL" id="CM000881">
    <property type="protein sequence ID" value="PNT71644.1"/>
    <property type="molecule type" value="Genomic_DNA"/>
</dbReference>
<dbReference type="Proteomes" id="UP000008810">
    <property type="component" value="Chromosome 2"/>
</dbReference>
<protein>
    <submittedName>
        <fullName evidence="1 2">Uncharacterized protein</fullName>
    </submittedName>
</protein>
<proteinExistence type="predicted"/>
<evidence type="ECO:0000313" key="2">
    <source>
        <dbReference type="EnsemblPlants" id="PNT71644"/>
    </source>
</evidence>
<reference evidence="1" key="2">
    <citation type="submission" date="2017-06" db="EMBL/GenBank/DDBJ databases">
        <title>WGS assembly of Brachypodium distachyon.</title>
        <authorList>
            <consortium name="The International Brachypodium Initiative"/>
            <person name="Lucas S."/>
            <person name="Harmon-Smith M."/>
            <person name="Lail K."/>
            <person name="Tice H."/>
            <person name="Grimwood J."/>
            <person name="Bruce D."/>
            <person name="Barry K."/>
            <person name="Shu S."/>
            <person name="Lindquist E."/>
            <person name="Wang M."/>
            <person name="Pitluck S."/>
            <person name="Vogel J.P."/>
            <person name="Garvin D.F."/>
            <person name="Mockler T.C."/>
            <person name="Schmutz J."/>
            <person name="Rokhsar D."/>
            <person name="Bevan M.W."/>
        </authorList>
    </citation>
    <scope>NUCLEOTIDE SEQUENCE</scope>
    <source>
        <strain evidence="1">Bd21</strain>
    </source>
</reference>
<reference evidence="2" key="3">
    <citation type="submission" date="2018-08" db="UniProtKB">
        <authorList>
            <consortium name="EnsemblPlants"/>
        </authorList>
    </citation>
    <scope>IDENTIFICATION</scope>
    <source>
        <strain evidence="2">cv. Bd21</strain>
    </source>
</reference>
<evidence type="ECO:0000313" key="3">
    <source>
        <dbReference type="Proteomes" id="UP000008810"/>
    </source>
</evidence>
<organism evidence="1">
    <name type="scientific">Brachypodium distachyon</name>
    <name type="common">Purple false brome</name>
    <name type="synonym">Trachynia distachya</name>
    <dbReference type="NCBI Taxonomy" id="15368"/>
    <lineage>
        <taxon>Eukaryota</taxon>
        <taxon>Viridiplantae</taxon>
        <taxon>Streptophyta</taxon>
        <taxon>Embryophyta</taxon>
        <taxon>Tracheophyta</taxon>
        <taxon>Spermatophyta</taxon>
        <taxon>Magnoliopsida</taxon>
        <taxon>Liliopsida</taxon>
        <taxon>Poales</taxon>
        <taxon>Poaceae</taxon>
        <taxon>BOP clade</taxon>
        <taxon>Pooideae</taxon>
        <taxon>Stipodae</taxon>
        <taxon>Brachypodieae</taxon>
        <taxon>Brachypodium</taxon>
    </lineage>
</organism>
<evidence type="ECO:0000313" key="1">
    <source>
        <dbReference type="EMBL" id="PNT71644.1"/>
    </source>
</evidence>
<gene>
    <name evidence="1" type="ORF">BRADI_2g32969v3</name>
</gene>